<keyword evidence="2" id="KW-1185">Reference proteome</keyword>
<dbReference type="PANTHER" id="PTHR35300">
    <property type="entry name" value="COACTIVATOR CBP, KIX DOMAIN-CONTAINING PROTEIN-RELATED"/>
    <property type="match status" value="1"/>
</dbReference>
<evidence type="ECO:0000313" key="2">
    <source>
        <dbReference type="Proteomes" id="UP001604277"/>
    </source>
</evidence>
<comment type="caution">
    <text evidence="1">The sequence shown here is derived from an EMBL/GenBank/DDBJ whole genome shotgun (WGS) entry which is preliminary data.</text>
</comment>
<accession>A0ABD1W5S2</accession>
<dbReference type="EMBL" id="JBFOLJ010000004">
    <property type="protein sequence ID" value="KAL2545008.1"/>
    <property type="molecule type" value="Genomic_DNA"/>
</dbReference>
<dbReference type="Proteomes" id="UP001604277">
    <property type="component" value="Unassembled WGS sequence"/>
</dbReference>
<dbReference type="PANTHER" id="PTHR35300:SF5">
    <property type="entry name" value="HISTONE ACETYLTRANSFERASE"/>
    <property type="match status" value="1"/>
</dbReference>
<dbReference type="AlphaFoldDB" id="A0ABD1W5S2"/>
<reference evidence="2" key="1">
    <citation type="submission" date="2024-07" db="EMBL/GenBank/DDBJ databases">
        <title>Two chromosome-level genome assemblies of Korean endemic species Abeliophyllum distichum and Forsythia ovata (Oleaceae).</title>
        <authorList>
            <person name="Jang H."/>
        </authorList>
    </citation>
    <scope>NUCLEOTIDE SEQUENCE [LARGE SCALE GENOMIC DNA]</scope>
</reference>
<evidence type="ECO:0000313" key="1">
    <source>
        <dbReference type="EMBL" id="KAL2545008.1"/>
    </source>
</evidence>
<name>A0ABD1W5S2_9LAMI</name>
<sequence length="116" mass="13018">MEMPPPSSFASPHSPLLKHSKLCSMHSRHHQCGVFEEVKEDAKARTQTQTIRMCEKSLAQLVHENHCPTTKKNKEWQEKLPVVVLKVEEIILGLSISSPPWFLGGTSCDLPPPPRA</sequence>
<proteinExistence type="predicted"/>
<protein>
    <submittedName>
        <fullName evidence="1">Uncharacterized protein</fullName>
    </submittedName>
</protein>
<gene>
    <name evidence="1" type="ORF">Fot_14241</name>
</gene>
<organism evidence="1 2">
    <name type="scientific">Forsythia ovata</name>
    <dbReference type="NCBI Taxonomy" id="205694"/>
    <lineage>
        <taxon>Eukaryota</taxon>
        <taxon>Viridiplantae</taxon>
        <taxon>Streptophyta</taxon>
        <taxon>Embryophyta</taxon>
        <taxon>Tracheophyta</taxon>
        <taxon>Spermatophyta</taxon>
        <taxon>Magnoliopsida</taxon>
        <taxon>eudicotyledons</taxon>
        <taxon>Gunneridae</taxon>
        <taxon>Pentapetalae</taxon>
        <taxon>asterids</taxon>
        <taxon>lamiids</taxon>
        <taxon>Lamiales</taxon>
        <taxon>Oleaceae</taxon>
        <taxon>Forsythieae</taxon>
        <taxon>Forsythia</taxon>
    </lineage>
</organism>